<feature type="binding site" evidence="1">
    <location>
        <position position="218"/>
    </location>
    <ligand>
        <name>a divalent metal cation</name>
        <dbReference type="ChEBI" id="CHEBI:60240"/>
        <label>2</label>
    </ligand>
</feature>
<dbReference type="Pfam" id="PF01026">
    <property type="entry name" value="TatD_DNase"/>
    <property type="match status" value="1"/>
</dbReference>
<feature type="binding site" evidence="1">
    <location>
        <position position="30"/>
    </location>
    <ligand>
        <name>a divalent metal cation</name>
        <dbReference type="ChEBI" id="CHEBI:60240"/>
        <label>1</label>
    </ligand>
</feature>
<sequence length="317" mass="35530">MCGGDIPIVGEQAEAVPASIPNTFQTADAHCHPTDTLASLKNISSQNTTFMCCMSTSFHDLDHVASLYREHPTKVVPAFGFHPWKYNEIASTAEVMTPEQALEAFSPEDADLAAKLIENQRPLQEWTTILTEYLTSHPKAIMGEVGMDRAASLPNTNFRLKLNQEHQSKIFEAQLRIAGRLKRPVSCHCVRAHGLMINMFKRIGKESIEEFPPAICMHSYNGEPDTIKTLLKIPKIGNRIYVSFSTVINGGKSEKLEKRIRAVPEDRLLIESDYNTMDAIDLQIAQIAHVVAEARGWTLEETCVKTFQNFLRFSNVD</sequence>
<dbReference type="GO" id="GO:0046872">
    <property type="term" value="F:metal ion binding"/>
    <property type="evidence" value="ECO:0007669"/>
    <property type="project" value="UniProtKB-KW"/>
</dbReference>
<organism evidence="2 3">
    <name type="scientific">Synchytrium microbalum</name>
    <dbReference type="NCBI Taxonomy" id="1806994"/>
    <lineage>
        <taxon>Eukaryota</taxon>
        <taxon>Fungi</taxon>
        <taxon>Fungi incertae sedis</taxon>
        <taxon>Chytridiomycota</taxon>
        <taxon>Chytridiomycota incertae sedis</taxon>
        <taxon>Chytridiomycetes</taxon>
        <taxon>Synchytriales</taxon>
        <taxon>Synchytriaceae</taxon>
        <taxon>Synchytrium</taxon>
    </lineage>
</organism>
<dbReference type="PANTHER" id="PTHR47345">
    <property type="entry name" value="CUT9-INTERACTING PROTEIN SCN1"/>
    <property type="match status" value="1"/>
</dbReference>
<feature type="binding site" evidence="1">
    <location>
        <position position="188"/>
    </location>
    <ligand>
        <name>a divalent metal cation</name>
        <dbReference type="ChEBI" id="CHEBI:60240"/>
        <label>2</label>
    </ligand>
</feature>
<dbReference type="GO" id="GO:0016788">
    <property type="term" value="F:hydrolase activity, acting on ester bonds"/>
    <property type="evidence" value="ECO:0007669"/>
    <property type="project" value="InterPro"/>
</dbReference>
<proteinExistence type="predicted"/>
<accession>A0A507C7H9</accession>
<keyword evidence="3" id="KW-1185">Reference proteome</keyword>
<name>A0A507C7H9_9FUNG</name>
<feature type="binding site" evidence="1">
    <location>
        <position position="32"/>
    </location>
    <ligand>
        <name>a divalent metal cation</name>
        <dbReference type="ChEBI" id="CHEBI:60240"/>
        <label>1</label>
    </ligand>
</feature>
<dbReference type="RefSeq" id="XP_031027441.1">
    <property type="nucleotide sequence ID" value="XM_031166591.1"/>
</dbReference>
<dbReference type="Gene3D" id="3.20.20.140">
    <property type="entry name" value="Metal-dependent hydrolases"/>
    <property type="match status" value="1"/>
</dbReference>
<dbReference type="SUPFAM" id="SSF51556">
    <property type="entry name" value="Metallo-dependent hydrolases"/>
    <property type="match status" value="1"/>
</dbReference>
<dbReference type="EMBL" id="QEAO01000002">
    <property type="protein sequence ID" value="TPX37530.1"/>
    <property type="molecule type" value="Genomic_DNA"/>
</dbReference>
<dbReference type="STRING" id="1806994.A0A507C7H9"/>
<dbReference type="InterPro" id="IPR053044">
    <property type="entry name" value="Metallo-hydrolase/TatD-type"/>
</dbReference>
<dbReference type="PIRSF" id="PIRSF005902">
    <property type="entry name" value="DNase_TatD"/>
    <property type="match status" value="1"/>
</dbReference>
<dbReference type="InterPro" id="IPR001130">
    <property type="entry name" value="TatD-like"/>
</dbReference>
<keyword evidence="1" id="KW-0479">Metal-binding</keyword>
<dbReference type="PANTHER" id="PTHR47345:SF1">
    <property type="entry name" value="CUT9-INTERACTING PROTEIN SCN1"/>
    <property type="match status" value="1"/>
</dbReference>
<protein>
    <recommendedName>
        <fullName evidence="4">TatD DNase family protein</fullName>
    </recommendedName>
</protein>
<evidence type="ECO:0000313" key="3">
    <source>
        <dbReference type="Proteomes" id="UP000319731"/>
    </source>
</evidence>
<dbReference type="OrthoDB" id="413993at2759"/>
<dbReference type="AlphaFoldDB" id="A0A507C7H9"/>
<evidence type="ECO:0000313" key="2">
    <source>
        <dbReference type="EMBL" id="TPX37530.1"/>
    </source>
</evidence>
<dbReference type="InterPro" id="IPR032466">
    <property type="entry name" value="Metal_Hydrolase"/>
</dbReference>
<feature type="binding site" evidence="1">
    <location>
        <position position="273"/>
    </location>
    <ligand>
        <name>a divalent metal cation</name>
        <dbReference type="ChEBI" id="CHEBI:60240"/>
        <label>1</label>
    </ligand>
</feature>
<reference evidence="2 3" key="1">
    <citation type="journal article" date="2019" name="Sci. Rep.">
        <title>Comparative genomics of chytrid fungi reveal insights into the obligate biotrophic and pathogenic lifestyle of Synchytrium endobioticum.</title>
        <authorList>
            <person name="van de Vossenberg B.T.L.H."/>
            <person name="Warris S."/>
            <person name="Nguyen H.D.T."/>
            <person name="van Gent-Pelzer M.P.E."/>
            <person name="Joly D.L."/>
            <person name="van de Geest H.C."/>
            <person name="Bonants P.J.M."/>
            <person name="Smith D.S."/>
            <person name="Levesque C.A."/>
            <person name="van der Lee T.A.J."/>
        </authorList>
    </citation>
    <scope>NUCLEOTIDE SEQUENCE [LARGE SCALE GENOMIC DNA]</scope>
    <source>
        <strain evidence="2 3">JEL517</strain>
    </source>
</reference>
<comment type="caution">
    <text evidence="2">The sequence shown here is derived from an EMBL/GenBank/DDBJ whole genome shotgun (WGS) entry which is preliminary data.</text>
</comment>
<evidence type="ECO:0000256" key="1">
    <source>
        <dbReference type="PIRSR" id="PIRSR005902-1"/>
    </source>
</evidence>
<feature type="binding site" evidence="1">
    <location>
        <position position="144"/>
    </location>
    <ligand>
        <name>a divalent metal cation</name>
        <dbReference type="ChEBI" id="CHEBI:60240"/>
        <label>1</label>
    </ligand>
</feature>
<dbReference type="GeneID" id="42001888"/>
<dbReference type="Proteomes" id="UP000319731">
    <property type="component" value="Unassembled WGS sequence"/>
</dbReference>
<evidence type="ECO:0008006" key="4">
    <source>
        <dbReference type="Google" id="ProtNLM"/>
    </source>
</evidence>
<gene>
    <name evidence="2" type="ORF">SmJEL517_g00662</name>
</gene>